<organism evidence="1 2">
    <name type="scientific">Chelonia mydas</name>
    <name type="common">Green sea-turtle</name>
    <name type="synonym">Chelonia agassizi</name>
    <dbReference type="NCBI Taxonomy" id="8469"/>
    <lineage>
        <taxon>Eukaryota</taxon>
        <taxon>Metazoa</taxon>
        <taxon>Chordata</taxon>
        <taxon>Craniata</taxon>
        <taxon>Vertebrata</taxon>
        <taxon>Euteleostomi</taxon>
        <taxon>Archelosauria</taxon>
        <taxon>Testudinata</taxon>
        <taxon>Testudines</taxon>
        <taxon>Cryptodira</taxon>
        <taxon>Durocryptodira</taxon>
        <taxon>Americhelydia</taxon>
        <taxon>Chelonioidea</taxon>
        <taxon>Cheloniidae</taxon>
        <taxon>Chelonia</taxon>
    </lineage>
</organism>
<reference evidence="2" key="1">
    <citation type="journal article" date="2013" name="Nat. Genet.">
        <title>The draft genomes of soft-shell turtle and green sea turtle yield insights into the development and evolution of the turtle-specific body plan.</title>
        <authorList>
            <person name="Wang Z."/>
            <person name="Pascual-Anaya J."/>
            <person name="Zadissa A."/>
            <person name="Li W."/>
            <person name="Niimura Y."/>
            <person name="Huang Z."/>
            <person name="Li C."/>
            <person name="White S."/>
            <person name="Xiong Z."/>
            <person name="Fang D."/>
            <person name="Wang B."/>
            <person name="Ming Y."/>
            <person name="Chen Y."/>
            <person name="Zheng Y."/>
            <person name="Kuraku S."/>
            <person name="Pignatelli M."/>
            <person name="Herrero J."/>
            <person name="Beal K."/>
            <person name="Nozawa M."/>
            <person name="Li Q."/>
            <person name="Wang J."/>
            <person name="Zhang H."/>
            <person name="Yu L."/>
            <person name="Shigenobu S."/>
            <person name="Wang J."/>
            <person name="Liu J."/>
            <person name="Flicek P."/>
            <person name="Searle S."/>
            <person name="Wang J."/>
            <person name="Kuratani S."/>
            <person name="Yin Y."/>
            <person name="Aken B."/>
            <person name="Zhang G."/>
            <person name="Irie N."/>
        </authorList>
    </citation>
    <scope>NUCLEOTIDE SEQUENCE [LARGE SCALE GENOMIC DNA]</scope>
</reference>
<name>M7BH92_CHEMY</name>
<keyword evidence="2" id="KW-1185">Reference proteome</keyword>
<accession>M7BH92</accession>
<proteinExistence type="predicted"/>
<dbReference type="Gene3D" id="1.10.287.3160">
    <property type="match status" value="1"/>
</dbReference>
<gene>
    <name evidence="1" type="ORF">UY3_15305</name>
</gene>
<evidence type="ECO:0000313" key="2">
    <source>
        <dbReference type="Proteomes" id="UP000031443"/>
    </source>
</evidence>
<sequence length="70" mass="7978">MADTAARTTATAVVMRRSSWLSASSIPKDLQTKVEDLPFDKDKLFSKKTDEVFHTLERPCTPWSSTHPRR</sequence>
<dbReference type="AlphaFoldDB" id="M7BH92"/>
<protein>
    <submittedName>
        <fullName evidence="1">Uncharacterized protein</fullName>
    </submittedName>
</protein>
<evidence type="ECO:0000313" key="1">
    <source>
        <dbReference type="EMBL" id="EMP27617.1"/>
    </source>
</evidence>
<dbReference type="EMBL" id="KB568670">
    <property type="protein sequence ID" value="EMP27617.1"/>
    <property type="molecule type" value="Genomic_DNA"/>
</dbReference>
<dbReference type="Proteomes" id="UP000031443">
    <property type="component" value="Unassembled WGS sequence"/>
</dbReference>